<dbReference type="PROSITE" id="PS51755">
    <property type="entry name" value="OMPR_PHOB"/>
    <property type="match status" value="1"/>
</dbReference>
<evidence type="ECO:0000256" key="5">
    <source>
        <dbReference type="ARBA" id="ARBA00023163"/>
    </source>
</evidence>
<dbReference type="RefSeq" id="WP_394401194.1">
    <property type="nucleotide sequence ID" value="NZ_JBIGHW010000015.1"/>
</dbReference>
<keyword evidence="2" id="KW-0902">Two-component regulatory system</keyword>
<dbReference type="CDD" id="cd00383">
    <property type="entry name" value="trans_reg_C"/>
    <property type="match status" value="1"/>
</dbReference>
<evidence type="ECO:0000256" key="4">
    <source>
        <dbReference type="ARBA" id="ARBA00023125"/>
    </source>
</evidence>
<sequence length="219" mass="23866">MRLLLLEDDDVLGEGLRDFLAAEGHAVDWASTLGAARALAADPYDALLVDWQLPDGSGIAWVRALRRQGNTTPVVVLTARDLLSDRIEGLDSGADDYLVKPFEPEELLARLRVIARRRAGAASATVVLGPVAIDLAARLARRDGVDVELTAREWALLEALVQRSGRIVDKRELELIVLGGEAEIASNALEVHVSSLRRKLGRELIETRRGLGYRLVPSP</sequence>
<evidence type="ECO:0000313" key="11">
    <source>
        <dbReference type="Proteomes" id="UP001606301"/>
    </source>
</evidence>
<feature type="DNA-binding region" description="OmpR/PhoB-type" evidence="7">
    <location>
        <begin position="123"/>
        <end position="217"/>
    </location>
</feature>
<evidence type="ECO:0000256" key="2">
    <source>
        <dbReference type="ARBA" id="ARBA00023012"/>
    </source>
</evidence>
<dbReference type="PANTHER" id="PTHR48111:SF1">
    <property type="entry name" value="TWO-COMPONENT RESPONSE REGULATOR ORR33"/>
    <property type="match status" value="1"/>
</dbReference>
<feature type="domain" description="OmpR/PhoB-type" evidence="9">
    <location>
        <begin position="123"/>
        <end position="217"/>
    </location>
</feature>
<gene>
    <name evidence="10" type="ORF">ACG0Z3_20560</name>
</gene>
<dbReference type="Proteomes" id="UP001606301">
    <property type="component" value="Unassembled WGS sequence"/>
</dbReference>
<dbReference type="Pfam" id="PF00486">
    <property type="entry name" value="Trans_reg_C"/>
    <property type="match status" value="1"/>
</dbReference>
<dbReference type="InterPro" id="IPR039420">
    <property type="entry name" value="WalR-like"/>
</dbReference>
<evidence type="ECO:0000256" key="7">
    <source>
        <dbReference type="PROSITE-ProRule" id="PRU01091"/>
    </source>
</evidence>
<keyword evidence="4 7" id="KW-0238">DNA-binding</keyword>
<accession>A0ABW7FP40</accession>
<dbReference type="SMART" id="SM00862">
    <property type="entry name" value="Trans_reg_C"/>
    <property type="match status" value="1"/>
</dbReference>
<dbReference type="Gene3D" id="3.40.50.2300">
    <property type="match status" value="1"/>
</dbReference>
<dbReference type="Pfam" id="PF00072">
    <property type="entry name" value="Response_reg"/>
    <property type="match status" value="1"/>
</dbReference>
<name>A0ABW7FP40_9BURK</name>
<organism evidence="10 11">
    <name type="scientific">Pelomonas margarita</name>
    <dbReference type="NCBI Taxonomy" id="3299031"/>
    <lineage>
        <taxon>Bacteria</taxon>
        <taxon>Pseudomonadati</taxon>
        <taxon>Pseudomonadota</taxon>
        <taxon>Betaproteobacteria</taxon>
        <taxon>Burkholderiales</taxon>
        <taxon>Sphaerotilaceae</taxon>
        <taxon>Roseateles</taxon>
    </lineage>
</organism>
<evidence type="ECO:0000259" key="9">
    <source>
        <dbReference type="PROSITE" id="PS51755"/>
    </source>
</evidence>
<dbReference type="Gene3D" id="6.10.250.690">
    <property type="match status" value="1"/>
</dbReference>
<dbReference type="PANTHER" id="PTHR48111">
    <property type="entry name" value="REGULATOR OF RPOS"/>
    <property type="match status" value="1"/>
</dbReference>
<keyword evidence="11" id="KW-1185">Reference proteome</keyword>
<dbReference type="EMBL" id="JBIGHW010000015">
    <property type="protein sequence ID" value="MFG6443090.1"/>
    <property type="molecule type" value="Genomic_DNA"/>
</dbReference>
<feature type="domain" description="Response regulatory" evidence="8">
    <location>
        <begin position="2"/>
        <end position="115"/>
    </location>
</feature>
<dbReference type="SMART" id="SM00448">
    <property type="entry name" value="REC"/>
    <property type="match status" value="1"/>
</dbReference>
<dbReference type="SUPFAM" id="SSF46894">
    <property type="entry name" value="C-terminal effector domain of the bipartite response regulators"/>
    <property type="match status" value="1"/>
</dbReference>
<comment type="caution">
    <text evidence="10">The sequence shown here is derived from an EMBL/GenBank/DDBJ whole genome shotgun (WGS) entry which is preliminary data.</text>
</comment>
<evidence type="ECO:0000259" key="8">
    <source>
        <dbReference type="PROSITE" id="PS50110"/>
    </source>
</evidence>
<evidence type="ECO:0000313" key="10">
    <source>
        <dbReference type="EMBL" id="MFG6443090.1"/>
    </source>
</evidence>
<dbReference type="InterPro" id="IPR001789">
    <property type="entry name" value="Sig_transdc_resp-reg_receiver"/>
</dbReference>
<keyword evidence="1 6" id="KW-0597">Phosphoprotein</keyword>
<keyword evidence="5" id="KW-0804">Transcription</keyword>
<dbReference type="PROSITE" id="PS50110">
    <property type="entry name" value="RESPONSE_REGULATORY"/>
    <property type="match status" value="1"/>
</dbReference>
<dbReference type="InterPro" id="IPR016032">
    <property type="entry name" value="Sig_transdc_resp-reg_C-effctor"/>
</dbReference>
<dbReference type="InterPro" id="IPR011006">
    <property type="entry name" value="CheY-like_superfamily"/>
</dbReference>
<proteinExistence type="predicted"/>
<dbReference type="Gene3D" id="1.10.10.10">
    <property type="entry name" value="Winged helix-like DNA-binding domain superfamily/Winged helix DNA-binding domain"/>
    <property type="match status" value="1"/>
</dbReference>
<dbReference type="InterPro" id="IPR036388">
    <property type="entry name" value="WH-like_DNA-bd_sf"/>
</dbReference>
<evidence type="ECO:0000256" key="1">
    <source>
        <dbReference type="ARBA" id="ARBA00022553"/>
    </source>
</evidence>
<dbReference type="SUPFAM" id="SSF52172">
    <property type="entry name" value="CheY-like"/>
    <property type="match status" value="1"/>
</dbReference>
<evidence type="ECO:0000256" key="6">
    <source>
        <dbReference type="PROSITE-ProRule" id="PRU00169"/>
    </source>
</evidence>
<protein>
    <submittedName>
        <fullName evidence="10">Response regulator transcription factor</fullName>
    </submittedName>
</protein>
<evidence type="ECO:0000256" key="3">
    <source>
        <dbReference type="ARBA" id="ARBA00023015"/>
    </source>
</evidence>
<dbReference type="InterPro" id="IPR001867">
    <property type="entry name" value="OmpR/PhoB-type_DNA-bd"/>
</dbReference>
<reference evidence="10 11" key="1">
    <citation type="submission" date="2024-08" db="EMBL/GenBank/DDBJ databases">
        <authorList>
            <person name="Lu H."/>
        </authorList>
    </citation>
    <scope>NUCLEOTIDE SEQUENCE [LARGE SCALE GENOMIC DNA]</scope>
    <source>
        <strain evidence="10 11">LKC17W</strain>
    </source>
</reference>
<feature type="modified residue" description="4-aspartylphosphate" evidence="6">
    <location>
        <position position="50"/>
    </location>
</feature>
<keyword evidence="3" id="KW-0805">Transcription regulation</keyword>